<accession>G4RMF4</accession>
<reference evidence="2 3" key="1">
    <citation type="journal article" date="2011" name="PLoS ONE">
        <title>The complete genome sequence of Thermoproteus tenax: a physiologically versatile member of the Crenarchaeota.</title>
        <authorList>
            <person name="Siebers B."/>
            <person name="Zaparty M."/>
            <person name="Raddatz G."/>
            <person name="Tjaden B."/>
            <person name="Albers S.V."/>
            <person name="Bell S.D."/>
            <person name="Blombach F."/>
            <person name="Kletzin A."/>
            <person name="Kyrpides N."/>
            <person name="Lanz C."/>
            <person name="Plagens A."/>
            <person name="Rampp M."/>
            <person name="Rosinus A."/>
            <person name="von Jan M."/>
            <person name="Makarova K.S."/>
            <person name="Klenk H.P."/>
            <person name="Schuster S.C."/>
            <person name="Hensel R."/>
        </authorList>
    </citation>
    <scope>NUCLEOTIDE SEQUENCE [LARGE SCALE GENOMIC DNA]</scope>
    <source>
        <strain evidence="3">ATCC 35583 / DSM 2078 / JCM 9277 / NBRC 100435 / Kra 1</strain>
    </source>
</reference>
<dbReference type="PaxDb" id="768679-TTX_0109"/>
<evidence type="ECO:0000313" key="2">
    <source>
        <dbReference type="EMBL" id="CCC80785.1"/>
    </source>
</evidence>
<keyword evidence="1" id="KW-1133">Transmembrane helix</keyword>
<dbReference type="HOGENOM" id="CLU_1451482_0_0_2"/>
<evidence type="ECO:0000256" key="1">
    <source>
        <dbReference type="SAM" id="Phobius"/>
    </source>
</evidence>
<keyword evidence="3" id="KW-1185">Reference proteome</keyword>
<keyword evidence="1" id="KW-0472">Membrane</keyword>
<evidence type="ECO:0000313" key="3">
    <source>
        <dbReference type="Proteomes" id="UP000002654"/>
    </source>
</evidence>
<dbReference type="GeneID" id="11263117"/>
<feature type="transmembrane region" description="Helical" evidence="1">
    <location>
        <begin position="6"/>
        <end position="25"/>
    </location>
</feature>
<protein>
    <submittedName>
        <fullName evidence="2">Uncharacterized protein</fullName>
    </submittedName>
</protein>
<dbReference type="OrthoDB" id="28875at2157"/>
<dbReference type="EMBL" id="FN869859">
    <property type="protein sequence ID" value="CCC80785.1"/>
    <property type="molecule type" value="Genomic_DNA"/>
</dbReference>
<gene>
    <name evidence="2" type="ordered locus">TTX_0109</name>
</gene>
<name>G4RMF4_THETK</name>
<dbReference type="Proteomes" id="UP000002654">
    <property type="component" value="Chromosome"/>
</dbReference>
<dbReference type="PATRIC" id="fig|768679.9.peg.113"/>
<sequence>MDSIGLIAALAILIGAWYAIASLIGRRINIKSIKKCNELCLIEKYLVTGTSFFVEFKCNWAKYLGVFVQRLPWDNPLNLVASLISLRKPMAIVKAELDAPIPWSLDMSSKGALGHAEEIDGFFVVNRNTPKSLVNELVDACKKLGITRLILGGRPPIQLFVQSDDCARVLQLSENIIKIIAKHTKK</sequence>
<dbReference type="KEGG" id="ttn:TTX_0109"/>
<keyword evidence="1" id="KW-0812">Transmembrane</keyword>
<organism evidence="2 3">
    <name type="scientific">Thermoproteus tenax (strain ATCC 35583 / DSM 2078 / JCM 9277 / NBRC 100435 / Kra 1)</name>
    <dbReference type="NCBI Taxonomy" id="768679"/>
    <lineage>
        <taxon>Archaea</taxon>
        <taxon>Thermoproteota</taxon>
        <taxon>Thermoprotei</taxon>
        <taxon>Thermoproteales</taxon>
        <taxon>Thermoproteaceae</taxon>
        <taxon>Thermoproteus</taxon>
    </lineage>
</organism>
<dbReference type="STRING" id="768679.TTX_0109"/>
<dbReference type="AlphaFoldDB" id="G4RMF4"/>
<dbReference type="eggNOG" id="arCOG07421">
    <property type="taxonomic scope" value="Archaea"/>
</dbReference>
<proteinExistence type="predicted"/>
<dbReference type="RefSeq" id="WP_014126043.1">
    <property type="nucleotide sequence ID" value="NC_016070.1"/>
</dbReference>